<keyword evidence="5 7" id="KW-0687">Ribonucleoprotein</keyword>
<dbReference type="InterPro" id="IPR020594">
    <property type="entry name" value="Ribosomal_bL9_bac/chp"/>
</dbReference>
<comment type="similarity">
    <text evidence="1 7">Belongs to the bacterial ribosomal protein bL9 family.</text>
</comment>
<dbReference type="HAMAP" id="MF_00503">
    <property type="entry name" value="Ribosomal_bL9"/>
    <property type="match status" value="1"/>
</dbReference>
<dbReference type="NCBIfam" id="TIGR00158">
    <property type="entry name" value="L9"/>
    <property type="match status" value="1"/>
</dbReference>
<dbReference type="Gene3D" id="3.10.430.100">
    <property type="entry name" value="Ribosomal protein L9, C-terminal domain"/>
    <property type="match status" value="1"/>
</dbReference>
<feature type="domain" description="Ribosomal protein L9" evidence="8">
    <location>
        <begin position="13"/>
        <end position="40"/>
    </location>
</feature>
<evidence type="ECO:0000313" key="10">
    <source>
        <dbReference type="Proteomes" id="UP001314903"/>
    </source>
</evidence>
<dbReference type="InterPro" id="IPR036935">
    <property type="entry name" value="Ribosomal_bL9_N_sf"/>
</dbReference>
<dbReference type="EMBL" id="JAGGLI010000032">
    <property type="protein sequence ID" value="MBP2028541.1"/>
    <property type="molecule type" value="Genomic_DNA"/>
</dbReference>
<accession>A0ABS4KL87</accession>
<sequence>MKVIFLKDAKGSGKKGELKEVSDGYARNFLIPKGIAKEATSGNINDLNQQKAAEAFKKKQEEEAAKELGEKLKTLSVTIYSKAGDGGKLFGSITSKDIADRLKKEHSIEIDKRKILLDDHIKSLGVHTVPLKLHVNVTSEIKVEVKLKD</sequence>
<evidence type="ECO:0000256" key="5">
    <source>
        <dbReference type="ARBA" id="ARBA00023274"/>
    </source>
</evidence>
<comment type="caution">
    <text evidence="9">The sequence shown here is derived from an EMBL/GenBank/DDBJ whole genome shotgun (WGS) entry which is preliminary data.</text>
</comment>
<evidence type="ECO:0000256" key="2">
    <source>
        <dbReference type="ARBA" id="ARBA00022730"/>
    </source>
</evidence>
<evidence type="ECO:0000256" key="1">
    <source>
        <dbReference type="ARBA" id="ARBA00010605"/>
    </source>
</evidence>
<protein>
    <recommendedName>
        <fullName evidence="6 7">Large ribosomal subunit protein bL9</fullName>
    </recommendedName>
</protein>
<evidence type="ECO:0000256" key="6">
    <source>
        <dbReference type="ARBA" id="ARBA00035292"/>
    </source>
</evidence>
<dbReference type="Pfam" id="PF01281">
    <property type="entry name" value="Ribosomal_L9_N"/>
    <property type="match status" value="1"/>
</dbReference>
<keyword evidence="3 7" id="KW-0694">RNA-binding</keyword>
<dbReference type="InterPro" id="IPR009027">
    <property type="entry name" value="Ribosomal_bL9/RNase_H1_N"/>
</dbReference>
<dbReference type="InterPro" id="IPR020069">
    <property type="entry name" value="Ribosomal_bL9_C"/>
</dbReference>
<dbReference type="SUPFAM" id="SSF55658">
    <property type="entry name" value="L9 N-domain-like"/>
    <property type="match status" value="1"/>
</dbReference>
<evidence type="ECO:0000256" key="3">
    <source>
        <dbReference type="ARBA" id="ARBA00022884"/>
    </source>
</evidence>
<dbReference type="InterPro" id="IPR020070">
    <property type="entry name" value="Ribosomal_bL9_N"/>
</dbReference>
<dbReference type="SUPFAM" id="SSF55653">
    <property type="entry name" value="Ribosomal protein L9 C-domain"/>
    <property type="match status" value="1"/>
</dbReference>
<dbReference type="InterPro" id="IPR036791">
    <property type="entry name" value="Ribosomal_bL9_C_sf"/>
</dbReference>
<evidence type="ECO:0000259" key="8">
    <source>
        <dbReference type="PROSITE" id="PS00651"/>
    </source>
</evidence>
<dbReference type="InterPro" id="IPR000244">
    <property type="entry name" value="Ribosomal_bL9"/>
</dbReference>
<keyword evidence="4 7" id="KW-0689">Ribosomal protein</keyword>
<dbReference type="GO" id="GO:0005840">
    <property type="term" value="C:ribosome"/>
    <property type="evidence" value="ECO:0007669"/>
    <property type="project" value="UniProtKB-KW"/>
</dbReference>
<evidence type="ECO:0000256" key="4">
    <source>
        <dbReference type="ARBA" id="ARBA00022980"/>
    </source>
</evidence>
<dbReference type="RefSeq" id="WP_209661590.1">
    <property type="nucleotide sequence ID" value="NZ_JAGGLI010000032.1"/>
</dbReference>
<organism evidence="9 10">
    <name type="scientific">Acetoanaerobium pronyense</name>
    <dbReference type="NCBI Taxonomy" id="1482736"/>
    <lineage>
        <taxon>Bacteria</taxon>
        <taxon>Bacillati</taxon>
        <taxon>Bacillota</taxon>
        <taxon>Clostridia</taxon>
        <taxon>Peptostreptococcales</taxon>
        <taxon>Filifactoraceae</taxon>
        <taxon>Acetoanaerobium</taxon>
    </lineage>
</organism>
<comment type="function">
    <text evidence="7">Binds to the 23S rRNA.</text>
</comment>
<gene>
    <name evidence="7" type="primary">rplI</name>
    <name evidence="9" type="ORF">J2Z35_002367</name>
</gene>
<dbReference type="PROSITE" id="PS00651">
    <property type="entry name" value="RIBOSOMAL_L9"/>
    <property type="match status" value="1"/>
</dbReference>
<dbReference type="Pfam" id="PF03948">
    <property type="entry name" value="Ribosomal_L9_C"/>
    <property type="match status" value="1"/>
</dbReference>
<evidence type="ECO:0000256" key="7">
    <source>
        <dbReference type="HAMAP-Rule" id="MF_00503"/>
    </source>
</evidence>
<dbReference type="Proteomes" id="UP001314903">
    <property type="component" value="Unassembled WGS sequence"/>
</dbReference>
<name>A0ABS4KL87_9FIRM</name>
<evidence type="ECO:0000313" key="9">
    <source>
        <dbReference type="EMBL" id="MBP2028541.1"/>
    </source>
</evidence>
<dbReference type="Gene3D" id="3.40.5.10">
    <property type="entry name" value="Ribosomal protein L9, N-terminal domain"/>
    <property type="match status" value="1"/>
</dbReference>
<keyword evidence="2 7" id="KW-0699">rRNA-binding</keyword>
<reference evidence="9 10" key="1">
    <citation type="submission" date="2021-03" db="EMBL/GenBank/DDBJ databases">
        <title>Genomic Encyclopedia of Type Strains, Phase IV (KMG-IV): sequencing the most valuable type-strain genomes for metagenomic binning, comparative biology and taxonomic classification.</title>
        <authorList>
            <person name="Goeker M."/>
        </authorList>
    </citation>
    <scope>NUCLEOTIDE SEQUENCE [LARGE SCALE GENOMIC DNA]</scope>
    <source>
        <strain evidence="9 10">DSM 27512</strain>
    </source>
</reference>
<proteinExistence type="inferred from homology"/>
<dbReference type="PANTHER" id="PTHR21368">
    <property type="entry name" value="50S RIBOSOMAL PROTEIN L9"/>
    <property type="match status" value="1"/>
</dbReference>
<keyword evidence="10" id="KW-1185">Reference proteome</keyword>